<dbReference type="AlphaFoldDB" id="X1AE97"/>
<name>X1AE97_9ZZZZ</name>
<comment type="caution">
    <text evidence="1">The sequence shown here is derived from an EMBL/GenBank/DDBJ whole genome shotgun (WGS) entry which is preliminary data.</text>
</comment>
<protein>
    <submittedName>
        <fullName evidence="1">Uncharacterized protein</fullName>
    </submittedName>
</protein>
<dbReference type="EMBL" id="BART01008252">
    <property type="protein sequence ID" value="GAG70953.1"/>
    <property type="molecule type" value="Genomic_DNA"/>
</dbReference>
<evidence type="ECO:0000313" key="1">
    <source>
        <dbReference type="EMBL" id="GAG70953.1"/>
    </source>
</evidence>
<gene>
    <name evidence="1" type="ORF">S01H4_18602</name>
</gene>
<sequence>MMFKRKCLWIIPIIVALVAVAGVFAAPSPMPGADQGGVALAQQPDEIPGVVYKTANGGHWHSSPEQIEQINKL</sequence>
<organism evidence="1">
    <name type="scientific">marine sediment metagenome</name>
    <dbReference type="NCBI Taxonomy" id="412755"/>
    <lineage>
        <taxon>unclassified sequences</taxon>
        <taxon>metagenomes</taxon>
        <taxon>ecological metagenomes</taxon>
    </lineage>
</organism>
<proteinExistence type="predicted"/>
<reference evidence="1" key="1">
    <citation type="journal article" date="2014" name="Front. Microbiol.">
        <title>High frequency of phylogenetically diverse reductive dehalogenase-homologous genes in deep subseafloor sedimentary metagenomes.</title>
        <authorList>
            <person name="Kawai M."/>
            <person name="Futagami T."/>
            <person name="Toyoda A."/>
            <person name="Takaki Y."/>
            <person name="Nishi S."/>
            <person name="Hori S."/>
            <person name="Arai W."/>
            <person name="Tsubouchi T."/>
            <person name="Morono Y."/>
            <person name="Uchiyama I."/>
            <person name="Ito T."/>
            <person name="Fujiyama A."/>
            <person name="Inagaki F."/>
            <person name="Takami H."/>
        </authorList>
    </citation>
    <scope>NUCLEOTIDE SEQUENCE</scope>
    <source>
        <strain evidence="1">Expedition CK06-06</strain>
    </source>
</reference>
<feature type="non-terminal residue" evidence="1">
    <location>
        <position position="73"/>
    </location>
</feature>
<accession>X1AE97</accession>